<dbReference type="InterPro" id="IPR004046">
    <property type="entry name" value="GST_C"/>
</dbReference>
<dbReference type="InterPro" id="IPR036282">
    <property type="entry name" value="Glutathione-S-Trfase_C_sf"/>
</dbReference>
<dbReference type="Pfam" id="PF02798">
    <property type="entry name" value="GST_N"/>
    <property type="match status" value="1"/>
</dbReference>
<keyword evidence="6" id="KW-1185">Reference proteome</keyword>
<dbReference type="InterPro" id="IPR040079">
    <property type="entry name" value="Glutathione_S-Trfase"/>
</dbReference>
<feature type="domain" description="GST N-terminal" evidence="3">
    <location>
        <begin position="8"/>
        <end position="88"/>
    </location>
</feature>
<dbReference type="Gene3D" id="1.20.1050.130">
    <property type="match status" value="1"/>
</dbReference>
<dbReference type="Pfam" id="PF00043">
    <property type="entry name" value="GST_C"/>
    <property type="match status" value="1"/>
</dbReference>
<dbReference type="SFLD" id="SFLDS00019">
    <property type="entry name" value="Glutathione_Transferase_(cytos"/>
    <property type="match status" value="1"/>
</dbReference>
<dbReference type="PROSITE" id="PS50405">
    <property type="entry name" value="GST_CTER"/>
    <property type="match status" value="1"/>
</dbReference>
<name>A0AAD9VZJ9_PHOAM</name>
<organism evidence="5 6">
    <name type="scientific">Phomopsis amygdali</name>
    <name type="common">Fusicoccum amygdali</name>
    <dbReference type="NCBI Taxonomy" id="1214568"/>
    <lineage>
        <taxon>Eukaryota</taxon>
        <taxon>Fungi</taxon>
        <taxon>Dikarya</taxon>
        <taxon>Ascomycota</taxon>
        <taxon>Pezizomycotina</taxon>
        <taxon>Sordariomycetes</taxon>
        <taxon>Sordariomycetidae</taxon>
        <taxon>Diaporthales</taxon>
        <taxon>Diaporthaceae</taxon>
        <taxon>Diaporthe</taxon>
    </lineage>
</organism>
<dbReference type="EMBL" id="JAUJFL010000006">
    <property type="protein sequence ID" value="KAK2601137.1"/>
    <property type="molecule type" value="Genomic_DNA"/>
</dbReference>
<proteinExistence type="inferred from homology"/>
<dbReference type="PROSITE" id="PS50404">
    <property type="entry name" value="GST_NTER"/>
    <property type="match status" value="1"/>
</dbReference>
<dbReference type="PANTHER" id="PTHR44051:SF3">
    <property type="entry name" value="TRANSCRIPTIONAL REGULATOR URE2"/>
    <property type="match status" value="1"/>
</dbReference>
<evidence type="ECO:0000259" key="3">
    <source>
        <dbReference type="PROSITE" id="PS50404"/>
    </source>
</evidence>
<dbReference type="Proteomes" id="UP001265746">
    <property type="component" value="Unassembled WGS sequence"/>
</dbReference>
<dbReference type="PANTHER" id="PTHR44051">
    <property type="entry name" value="GLUTATHIONE S-TRANSFERASE-RELATED"/>
    <property type="match status" value="1"/>
</dbReference>
<evidence type="ECO:0000313" key="6">
    <source>
        <dbReference type="Proteomes" id="UP001265746"/>
    </source>
</evidence>
<dbReference type="InterPro" id="IPR036249">
    <property type="entry name" value="Thioredoxin-like_sf"/>
</dbReference>
<dbReference type="InterPro" id="IPR004045">
    <property type="entry name" value="Glutathione_S-Trfase_N"/>
</dbReference>
<evidence type="ECO:0000313" key="5">
    <source>
        <dbReference type="EMBL" id="KAK2601137.1"/>
    </source>
</evidence>
<dbReference type="SUPFAM" id="SSF47616">
    <property type="entry name" value="GST C-terminal domain-like"/>
    <property type="match status" value="1"/>
</dbReference>
<sequence length="218" mass="25283">MLAMSATKPITVYVLGGGPNPFKVLITLEELGIPYEKVQVDDVKSEAFLKLNPNGRAPVIVDPNNDNFTLWESGAIVEYLVETYDIHNHLTLEDRKSKWLLQQYLHFQMSGQGPYYGQAVWFYRQTEDIPTAKQRYIEQVLRVFGVLDNILKDREYLVGGKFTYADLSFIPWNRVALEAPFFKDGLWETHEIRKRFPRFLAWYERLNARPSVKAAYGA</sequence>
<dbReference type="InterPro" id="IPR010987">
    <property type="entry name" value="Glutathione-S-Trfase_C-like"/>
</dbReference>
<reference evidence="5" key="1">
    <citation type="submission" date="2023-06" db="EMBL/GenBank/DDBJ databases">
        <authorList>
            <person name="Noh H."/>
        </authorList>
    </citation>
    <scope>NUCLEOTIDE SEQUENCE</scope>
    <source>
        <strain evidence="5">DUCC20226</strain>
    </source>
</reference>
<evidence type="ECO:0000259" key="4">
    <source>
        <dbReference type="PROSITE" id="PS50405"/>
    </source>
</evidence>
<feature type="domain" description="GST C-terminal" evidence="4">
    <location>
        <begin position="94"/>
        <end position="218"/>
    </location>
</feature>
<comment type="similarity">
    <text evidence="1 2">Belongs to the GST superfamily.</text>
</comment>
<gene>
    <name evidence="5" type="ORF">N8I77_010607</name>
</gene>
<evidence type="ECO:0000256" key="2">
    <source>
        <dbReference type="RuleBase" id="RU003494"/>
    </source>
</evidence>
<dbReference type="CDD" id="cd03048">
    <property type="entry name" value="GST_N_Ure2p_like"/>
    <property type="match status" value="1"/>
</dbReference>
<dbReference type="SFLD" id="SFLDG00358">
    <property type="entry name" value="Main_(cytGST)"/>
    <property type="match status" value="1"/>
</dbReference>
<dbReference type="SFLD" id="SFLDG01151">
    <property type="entry name" value="Main.2:_Nu-like"/>
    <property type="match status" value="1"/>
</dbReference>
<evidence type="ECO:0008006" key="7">
    <source>
        <dbReference type="Google" id="ProtNLM"/>
    </source>
</evidence>
<accession>A0AAD9VZJ9</accession>
<protein>
    <recommendedName>
        <fullName evidence="7">Glutathione S-transferase</fullName>
    </recommendedName>
</protein>
<evidence type="ECO:0000256" key="1">
    <source>
        <dbReference type="ARBA" id="ARBA00007409"/>
    </source>
</evidence>
<dbReference type="SUPFAM" id="SSF52833">
    <property type="entry name" value="Thioredoxin-like"/>
    <property type="match status" value="1"/>
</dbReference>
<comment type="caution">
    <text evidence="5">The sequence shown here is derived from an EMBL/GenBank/DDBJ whole genome shotgun (WGS) entry which is preliminary data.</text>
</comment>
<dbReference type="AlphaFoldDB" id="A0AAD9VZJ9"/>